<dbReference type="EMBL" id="JAMPKX010000005">
    <property type="protein sequence ID" value="MEP0947725.1"/>
    <property type="molecule type" value="Genomic_DNA"/>
</dbReference>
<evidence type="ECO:0000313" key="1">
    <source>
        <dbReference type="EMBL" id="MEP0947725.1"/>
    </source>
</evidence>
<comment type="caution">
    <text evidence="1">The sequence shown here is derived from an EMBL/GenBank/DDBJ whole genome shotgun (WGS) entry which is preliminary data.</text>
</comment>
<accession>A0ABV0K4M5</accession>
<keyword evidence="2" id="KW-1185">Reference proteome</keyword>
<sequence length="188" mass="20602">MPLLIAGVNVVTRHGSGLLVQAGGKVKSITAATFSVISPMGVPLDVFRLYRILGNPTPHYVLAKAVRPDFPNWNQTAEDAAIDEVERRLNTVVEKQVGPLAARNAEIIATWEGGLPAGDCFYETASGINVPIWFALDAVHPGYFVFGMHPNEATFWQSIEELSRDGEICPITDYVRPAKNVKVRFVQL</sequence>
<evidence type="ECO:0000313" key="2">
    <source>
        <dbReference type="Proteomes" id="UP001482513"/>
    </source>
</evidence>
<dbReference type="RefSeq" id="WP_190700053.1">
    <property type="nucleotide sequence ID" value="NZ_JAMPKX010000005.1"/>
</dbReference>
<gene>
    <name evidence="1" type="ORF">NC992_12655</name>
</gene>
<proteinExistence type="predicted"/>
<dbReference type="Proteomes" id="UP001482513">
    <property type="component" value="Unassembled WGS sequence"/>
</dbReference>
<reference evidence="1 2" key="1">
    <citation type="submission" date="2022-04" db="EMBL/GenBank/DDBJ databases">
        <title>Positive selection, recombination, and allopatry shape intraspecific diversity of widespread and dominant cyanobacteria.</title>
        <authorList>
            <person name="Wei J."/>
            <person name="Shu W."/>
            <person name="Hu C."/>
        </authorList>
    </citation>
    <scope>NUCLEOTIDE SEQUENCE [LARGE SCALE GENOMIC DNA]</scope>
    <source>
        <strain evidence="1 2">DQ-A4</strain>
    </source>
</reference>
<organism evidence="1 2">
    <name type="scientific">Leptolyngbya subtilissima DQ-A4</name>
    <dbReference type="NCBI Taxonomy" id="2933933"/>
    <lineage>
        <taxon>Bacteria</taxon>
        <taxon>Bacillati</taxon>
        <taxon>Cyanobacteriota</taxon>
        <taxon>Cyanophyceae</taxon>
        <taxon>Leptolyngbyales</taxon>
        <taxon>Leptolyngbyaceae</taxon>
        <taxon>Leptolyngbya group</taxon>
        <taxon>Leptolyngbya</taxon>
    </lineage>
</organism>
<protein>
    <submittedName>
        <fullName evidence="1">Uncharacterized protein</fullName>
    </submittedName>
</protein>
<name>A0ABV0K4M5_9CYAN</name>